<dbReference type="AlphaFoldDB" id="A0A7I8LK74"/>
<sequence length="72" mass="7426">MVARTTADTGRSLRPDAPPSRVLRAPPPFSPPPSRLPAASSSPSPSAPRASRLVRVLRGSPGRGGRAACLQT</sequence>
<accession>A0A7I8LK74</accession>
<evidence type="ECO:0000256" key="1">
    <source>
        <dbReference type="SAM" id="MobiDB-lite"/>
    </source>
</evidence>
<dbReference type="Proteomes" id="UP000663760">
    <property type="component" value="Chromosome 16"/>
</dbReference>
<keyword evidence="3" id="KW-1185">Reference proteome</keyword>
<evidence type="ECO:0000313" key="3">
    <source>
        <dbReference type="Proteomes" id="UP000663760"/>
    </source>
</evidence>
<feature type="compositionally biased region" description="Pro residues" evidence="1">
    <location>
        <begin position="25"/>
        <end position="35"/>
    </location>
</feature>
<protein>
    <submittedName>
        <fullName evidence="2">Uncharacterized protein</fullName>
    </submittedName>
</protein>
<feature type="compositionally biased region" description="Low complexity" evidence="1">
    <location>
        <begin position="36"/>
        <end position="53"/>
    </location>
</feature>
<name>A0A7I8LK74_SPIIN</name>
<proteinExistence type="predicted"/>
<reference evidence="2" key="1">
    <citation type="submission" date="2020-02" db="EMBL/GenBank/DDBJ databases">
        <authorList>
            <person name="Scholz U."/>
            <person name="Mascher M."/>
            <person name="Fiebig A."/>
        </authorList>
    </citation>
    <scope>NUCLEOTIDE SEQUENCE</scope>
</reference>
<evidence type="ECO:0000313" key="2">
    <source>
        <dbReference type="EMBL" id="CAA7409665.1"/>
    </source>
</evidence>
<gene>
    <name evidence="2" type="ORF">SI8410_16020343</name>
</gene>
<dbReference type="EMBL" id="LR746279">
    <property type="protein sequence ID" value="CAA7409665.1"/>
    <property type="molecule type" value="Genomic_DNA"/>
</dbReference>
<feature type="region of interest" description="Disordered" evidence="1">
    <location>
        <begin position="1"/>
        <end position="72"/>
    </location>
</feature>
<organism evidence="2 3">
    <name type="scientific">Spirodela intermedia</name>
    <name type="common">Intermediate duckweed</name>
    <dbReference type="NCBI Taxonomy" id="51605"/>
    <lineage>
        <taxon>Eukaryota</taxon>
        <taxon>Viridiplantae</taxon>
        <taxon>Streptophyta</taxon>
        <taxon>Embryophyta</taxon>
        <taxon>Tracheophyta</taxon>
        <taxon>Spermatophyta</taxon>
        <taxon>Magnoliopsida</taxon>
        <taxon>Liliopsida</taxon>
        <taxon>Araceae</taxon>
        <taxon>Lemnoideae</taxon>
        <taxon>Spirodela</taxon>
    </lineage>
</organism>